<keyword evidence="4 6" id="KW-0413">Isomerase</keyword>
<dbReference type="Proteomes" id="UP000050502">
    <property type="component" value="Unassembled WGS sequence"/>
</dbReference>
<dbReference type="EMBL" id="LGKN01000005">
    <property type="protein sequence ID" value="KPL87584.1"/>
    <property type="molecule type" value="Genomic_DNA"/>
</dbReference>
<reference evidence="7 9" key="2">
    <citation type="submission" date="2015-07" db="EMBL/GenBank/DDBJ databases">
        <title>Whole genome sequence of Ardenticatena maritima DSM 23922.</title>
        <authorList>
            <person name="Hemp J."/>
            <person name="Ward L.M."/>
            <person name="Pace L.A."/>
            <person name="Fischer W.W."/>
        </authorList>
    </citation>
    <scope>NUCLEOTIDE SEQUENCE [LARGE SCALE GENOMIC DNA]</scope>
    <source>
        <strain evidence="7 9">110S</strain>
    </source>
</reference>
<dbReference type="AlphaFoldDB" id="A0A0M8KAF1"/>
<proteinExistence type="inferred from homology"/>
<keyword evidence="8" id="KW-1185">Reference proteome</keyword>
<dbReference type="PATRIC" id="fig|872965.6.peg.1646"/>
<dbReference type="STRING" id="872965.SE16_08030"/>
<sequence>MRKASSPQQPEQISAASFAVIRRTLQAAGVRLPPEQAPIVERIIHATADFEFAHITRFSAGAVAAGVAALQQGAPIVCDVNMVRVGLDMRRLRDLGGAAYCFVHEATTAERARCEGITRSAAGVRIAAEQGLLDGGVLVVGNAPTALFEALHLLDTERIRPALIVGVPVGFINTVESKAALMHRHDVAWIATAGRKGGSPVAVAIVNALLRLALGDAPHT</sequence>
<dbReference type="SUPFAM" id="SSF63965">
    <property type="entry name" value="Precorrin-8X methylmutase CbiC/CobH"/>
    <property type="match status" value="1"/>
</dbReference>
<evidence type="ECO:0000256" key="3">
    <source>
        <dbReference type="ARBA" id="ARBA00022573"/>
    </source>
</evidence>
<name>A0A0M8KAF1_9CHLR</name>
<evidence type="ECO:0000256" key="2">
    <source>
        <dbReference type="ARBA" id="ARBA00009774"/>
    </source>
</evidence>
<dbReference type="InterPro" id="IPR003722">
    <property type="entry name" value="Cbl_synth_CobH/CbiC"/>
</dbReference>
<evidence type="ECO:0000256" key="1">
    <source>
        <dbReference type="ARBA" id="ARBA00004953"/>
    </source>
</evidence>
<dbReference type="EC" id="5.4.99.61" evidence="6"/>
<dbReference type="OrthoDB" id="9780708at2"/>
<dbReference type="RefSeq" id="WP_054493398.1">
    <property type="nucleotide sequence ID" value="NZ_BBZA01000169.1"/>
</dbReference>
<keyword evidence="3" id="KW-0169">Cobalamin biosynthesis</keyword>
<comment type="caution">
    <text evidence="6">The sequence shown here is derived from an EMBL/GenBank/DDBJ whole genome shotgun (WGS) entry which is preliminary data.</text>
</comment>
<dbReference type="Gene3D" id="3.40.50.10230">
    <property type="entry name" value="Cobalamin biosynthesis CobH/CbiC, precorrin-8X methylmutase"/>
    <property type="match status" value="1"/>
</dbReference>
<dbReference type="GO" id="GO:0009236">
    <property type="term" value="P:cobalamin biosynthetic process"/>
    <property type="evidence" value="ECO:0007669"/>
    <property type="project" value="UniProtKB-UniPathway"/>
</dbReference>
<evidence type="ECO:0000259" key="5">
    <source>
        <dbReference type="Pfam" id="PF02570"/>
    </source>
</evidence>
<protein>
    <submittedName>
        <fullName evidence="7">Precorrin-8X methylmutase</fullName>
    </submittedName>
    <submittedName>
        <fullName evidence="6">Precorrin-8X/cobalt-precorrin-8 methylmutase</fullName>
        <ecNumber evidence="6">5.4.99.60</ecNumber>
        <ecNumber evidence="6">5.4.99.61</ecNumber>
    </submittedName>
</protein>
<dbReference type="PANTHER" id="PTHR43588:SF1">
    <property type="entry name" value="COBALT-PRECORRIN-8 METHYLMUTASE"/>
    <property type="match status" value="1"/>
</dbReference>
<evidence type="ECO:0000256" key="4">
    <source>
        <dbReference type="ARBA" id="ARBA00023235"/>
    </source>
</evidence>
<dbReference type="GO" id="GO:0016993">
    <property type="term" value="F:precorrin-8X methylmutase activity"/>
    <property type="evidence" value="ECO:0007669"/>
    <property type="project" value="UniProtKB-EC"/>
</dbReference>
<evidence type="ECO:0000313" key="7">
    <source>
        <dbReference type="EMBL" id="KPL87584.1"/>
    </source>
</evidence>
<dbReference type="UniPathway" id="UPA00148"/>
<dbReference type="InterPro" id="IPR036588">
    <property type="entry name" value="CobH/CbiC_sf"/>
</dbReference>
<reference evidence="6 8" key="1">
    <citation type="journal article" date="2015" name="Genome Announc.">
        <title>Draft Genome Sequence of a Heterotrophic Facultative Anaerobic Thermophilic Bacterium, Ardenticatena maritima Strain 110ST.</title>
        <authorList>
            <person name="Kawaichi S."/>
            <person name="Yoshida T."/>
            <person name="Sako Y."/>
            <person name="Nakamura R."/>
        </authorList>
    </citation>
    <scope>NUCLEOTIDE SEQUENCE [LARGE SCALE GENOMIC DNA]</scope>
    <source>
        <strain evidence="6 8">110S</strain>
    </source>
</reference>
<organism evidence="6 8">
    <name type="scientific">Ardenticatena maritima</name>
    <dbReference type="NCBI Taxonomy" id="872965"/>
    <lineage>
        <taxon>Bacteria</taxon>
        <taxon>Bacillati</taxon>
        <taxon>Chloroflexota</taxon>
        <taxon>Ardenticatenia</taxon>
        <taxon>Ardenticatenales</taxon>
        <taxon>Ardenticatenaceae</taxon>
        <taxon>Ardenticatena</taxon>
    </lineage>
</organism>
<accession>A0A0M8KAF1</accession>
<evidence type="ECO:0000313" key="6">
    <source>
        <dbReference type="EMBL" id="GAP63586.1"/>
    </source>
</evidence>
<comment type="similarity">
    <text evidence="2">Belongs to the CobH/CbiC family.</text>
</comment>
<dbReference type="Pfam" id="PF02570">
    <property type="entry name" value="CbiC"/>
    <property type="match status" value="1"/>
</dbReference>
<dbReference type="PANTHER" id="PTHR43588">
    <property type="entry name" value="COBALT-PRECORRIN-8 METHYLMUTASE"/>
    <property type="match status" value="1"/>
</dbReference>
<reference evidence="8" key="3">
    <citation type="submission" date="2015-08" db="EMBL/GenBank/DDBJ databases">
        <title>Draft Genome Sequence of a Heterotrophic Facultative Anaerobic Bacterium Ardenticatena maritima Strain 110S.</title>
        <authorList>
            <person name="Kawaichi S."/>
            <person name="Yoshida T."/>
            <person name="Sako Y."/>
            <person name="Nakamura R."/>
        </authorList>
    </citation>
    <scope>NUCLEOTIDE SEQUENCE [LARGE SCALE GENOMIC DNA]</scope>
    <source>
        <strain evidence="8">110S</strain>
    </source>
</reference>
<gene>
    <name evidence="6" type="primary">cobH-cbiC</name>
    <name evidence="6" type="ORF">ARMA_2009</name>
    <name evidence="7" type="ORF">SE16_08030</name>
</gene>
<dbReference type="EC" id="5.4.99.60" evidence="6"/>
<dbReference type="Proteomes" id="UP000037784">
    <property type="component" value="Unassembled WGS sequence"/>
</dbReference>
<comment type="pathway">
    <text evidence="1">Cofactor biosynthesis; adenosylcobalamin biosynthesis.</text>
</comment>
<dbReference type="EMBL" id="BBZA01000169">
    <property type="protein sequence ID" value="GAP63586.1"/>
    <property type="molecule type" value="Genomic_DNA"/>
</dbReference>
<dbReference type="InParanoid" id="A0A0M8KAF1"/>
<evidence type="ECO:0000313" key="8">
    <source>
        <dbReference type="Proteomes" id="UP000037784"/>
    </source>
</evidence>
<dbReference type="GO" id="GO:0043778">
    <property type="term" value="F:cobalt-precorrin-8 methylmutase activity"/>
    <property type="evidence" value="ECO:0007669"/>
    <property type="project" value="UniProtKB-EC"/>
</dbReference>
<evidence type="ECO:0000313" key="9">
    <source>
        <dbReference type="Proteomes" id="UP000050502"/>
    </source>
</evidence>
<feature type="domain" description="Cobalamin biosynthesis precorrin-8X methylmutase CobH/CbiC" evidence="5">
    <location>
        <begin position="12"/>
        <end position="211"/>
    </location>
</feature>